<feature type="compositionally biased region" description="Polar residues" evidence="1">
    <location>
        <begin position="49"/>
        <end position="72"/>
    </location>
</feature>
<accession>A0AAN7VNW7</accession>
<evidence type="ECO:0000256" key="1">
    <source>
        <dbReference type="SAM" id="MobiDB-lite"/>
    </source>
</evidence>
<proteinExistence type="predicted"/>
<protein>
    <submittedName>
        <fullName evidence="2">Uncharacterized protein</fullName>
    </submittedName>
</protein>
<comment type="caution">
    <text evidence="2">The sequence shown here is derived from an EMBL/GenBank/DDBJ whole genome shotgun (WGS) entry which is preliminary data.</text>
</comment>
<feature type="region of interest" description="Disordered" evidence="1">
    <location>
        <begin position="38"/>
        <end position="72"/>
    </location>
</feature>
<gene>
    <name evidence="2" type="ORF">RI129_003103</name>
</gene>
<keyword evidence="3" id="KW-1185">Reference proteome</keyword>
<evidence type="ECO:0000313" key="2">
    <source>
        <dbReference type="EMBL" id="KAK5648211.1"/>
    </source>
</evidence>
<organism evidence="2 3">
    <name type="scientific">Pyrocoelia pectoralis</name>
    <dbReference type="NCBI Taxonomy" id="417401"/>
    <lineage>
        <taxon>Eukaryota</taxon>
        <taxon>Metazoa</taxon>
        <taxon>Ecdysozoa</taxon>
        <taxon>Arthropoda</taxon>
        <taxon>Hexapoda</taxon>
        <taxon>Insecta</taxon>
        <taxon>Pterygota</taxon>
        <taxon>Neoptera</taxon>
        <taxon>Endopterygota</taxon>
        <taxon>Coleoptera</taxon>
        <taxon>Polyphaga</taxon>
        <taxon>Elateriformia</taxon>
        <taxon>Elateroidea</taxon>
        <taxon>Lampyridae</taxon>
        <taxon>Lampyrinae</taxon>
        <taxon>Pyrocoelia</taxon>
    </lineage>
</organism>
<dbReference type="Proteomes" id="UP001329430">
    <property type="component" value="Chromosome 2"/>
</dbReference>
<name>A0AAN7VNW7_9COLE</name>
<evidence type="ECO:0000313" key="3">
    <source>
        <dbReference type="Proteomes" id="UP001329430"/>
    </source>
</evidence>
<feature type="compositionally biased region" description="Basic and acidic residues" evidence="1">
    <location>
        <begin position="38"/>
        <end position="48"/>
    </location>
</feature>
<dbReference type="AlphaFoldDB" id="A0AAN7VNW7"/>
<reference evidence="2 3" key="1">
    <citation type="journal article" date="2024" name="Insects">
        <title>An Improved Chromosome-Level Genome Assembly of the Firefly Pyrocoelia pectoralis.</title>
        <authorList>
            <person name="Fu X."/>
            <person name="Meyer-Rochow V.B."/>
            <person name="Ballantyne L."/>
            <person name="Zhu X."/>
        </authorList>
    </citation>
    <scope>NUCLEOTIDE SEQUENCE [LARGE SCALE GENOMIC DNA]</scope>
    <source>
        <strain evidence="2">XCY_ONT2</strain>
    </source>
</reference>
<sequence>MVAKLTSYHDLFAYDAQYHKSCYCSYISSKNIQAALKKDSVKQPKSERNPSPSRISESSNTTDSDSPNATKSSIVSDSEMDILHKAAGIIRKEMLKIDNKPEKVPHPSELNFSTFDSEVPQLLSLFISWLLDGQRYAIIISNLIMGLFDTVYKQNSFHIGLGLHIYHITHSKQIMELLSSLGFMCSYNYARAITTSMAKETINCGTYVYVPPGFERVDPIKNNYIHASM</sequence>
<dbReference type="EMBL" id="JAVRBK010000002">
    <property type="protein sequence ID" value="KAK5648211.1"/>
    <property type="molecule type" value="Genomic_DNA"/>
</dbReference>